<keyword evidence="2" id="KW-0812">Transmembrane</keyword>
<feature type="transmembrane region" description="Helical" evidence="2">
    <location>
        <begin position="31"/>
        <end position="53"/>
    </location>
</feature>
<gene>
    <name evidence="3" type="ORF">FOMPIDRAFT_1051916</name>
</gene>
<feature type="region of interest" description="Disordered" evidence="1">
    <location>
        <begin position="61"/>
        <end position="113"/>
    </location>
</feature>
<accession>S8FHY1</accession>
<keyword evidence="2" id="KW-1133">Transmembrane helix</keyword>
<feature type="region of interest" description="Disordered" evidence="1">
    <location>
        <begin position="235"/>
        <end position="261"/>
    </location>
</feature>
<name>S8FHY1_FOMSC</name>
<keyword evidence="4" id="KW-1185">Reference proteome</keyword>
<feature type="compositionally biased region" description="Basic and acidic residues" evidence="1">
    <location>
        <begin position="82"/>
        <end position="91"/>
    </location>
</feature>
<dbReference type="HOGENOM" id="CLU_577515_0_0_1"/>
<proteinExistence type="predicted"/>
<feature type="compositionally biased region" description="Low complexity" evidence="1">
    <location>
        <begin position="61"/>
        <end position="73"/>
    </location>
</feature>
<dbReference type="STRING" id="743788.S8FHY1"/>
<dbReference type="EMBL" id="KE504170">
    <property type="protein sequence ID" value="EPS98009.1"/>
    <property type="molecule type" value="Genomic_DNA"/>
</dbReference>
<organism evidence="3 4">
    <name type="scientific">Fomitopsis schrenkii</name>
    <name type="common">Brown rot fungus</name>
    <dbReference type="NCBI Taxonomy" id="2126942"/>
    <lineage>
        <taxon>Eukaryota</taxon>
        <taxon>Fungi</taxon>
        <taxon>Dikarya</taxon>
        <taxon>Basidiomycota</taxon>
        <taxon>Agaricomycotina</taxon>
        <taxon>Agaricomycetes</taxon>
        <taxon>Polyporales</taxon>
        <taxon>Fomitopsis</taxon>
    </lineage>
</organism>
<protein>
    <recommendedName>
        <fullName evidence="5">Transmembrane protein</fullName>
    </recommendedName>
</protein>
<sequence>MAPISTSPAAPQATHRISSGLPATLQGSKQLVIYVAALVMLGFLFLLAGVYLLSHQSGAQSSTHQSKYSSTSTGDQDVTTQTEKHDEKAKCEFQTLKPPARSTADPRPSSLSEDEVERMRLLAFKFPPVQESGQDNMHVASDAYVFRVEAKGTSDTSVAVQSAEAVCPSAFGTRPVEVKRSRCHDTDRGESTLKRLDAIIAQEPTFVLPEETLPLFATDSMCHARVMNLLDDILAQEPPPLSPDSHASDVPSPSLDSPTLATPLLVTNGRALNPLQPLGLAQLRHLPDGPRVVVLVEASPRLTQRYLVHPILNTWSKLTGRQDIPLVSHPAITLEDIEIGELPMQNLDDLSLFDFGTSPEIEYLTPSWNVPVVDEDDKKEEEEEPVCEPPRIVMPVCMRWFSPFVKPRCSQLREMSRQPTFGQYIGPGNALGLSLLPESAFHTEDMDAELAIPSRAIIPSRPAHKMAVQYGYF</sequence>
<dbReference type="OrthoDB" id="10530014at2759"/>
<keyword evidence="2" id="KW-0472">Membrane</keyword>
<evidence type="ECO:0000256" key="2">
    <source>
        <dbReference type="SAM" id="Phobius"/>
    </source>
</evidence>
<dbReference type="Proteomes" id="UP000015241">
    <property type="component" value="Unassembled WGS sequence"/>
</dbReference>
<evidence type="ECO:0008006" key="5">
    <source>
        <dbReference type="Google" id="ProtNLM"/>
    </source>
</evidence>
<dbReference type="AlphaFoldDB" id="S8FHY1"/>
<evidence type="ECO:0000313" key="4">
    <source>
        <dbReference type="Proteomes" id="UP000015241"/>
    </source>
</evidence>
<reference evidence="3 4" key="1">
    <citation type="journal article" date="2012" name="Science">
        <title>The Paleozoic origin of enzymatic lignin decomposition reconstructed from 31 fungal genomes.</title>
        <authorList>
            <person name="Floudas D."/>
            <person name="Binder M."/>
            <person name="Riley R."/>
            <person name="Barry K."/>
            <person name="Blanchette R.A."/>
            <person name="Henrissat B."/>
            <person name="Martinez A.T."/>
            <person name="Otillar R."/>
            <person name="Spatafora J.W."/>
            <person name="Yadav J.S."/>
            <person name="Aerts A."/>
            <person name="Benoit I."/>
            <person name="Boyd A."/>
            <person name="Carlson A."/>
            <person name="Copeland A."/>
            <person name="Coutinho P.M."/>
            <person name="de Vries R.P."/>
            <person name="Ferreira P."/>
            <person name="Findley K."/>
            <person name="Foster B."/>
            <person name="Gaskell J."/>
            <person name="Glotzer D."/>
            <person name="Gorecki P."/>
            <person name="Heitman J."/>
            <person name="Hesse C."/>
            <person name="Hori C."/>
            <person name="Igarashi K."/>
            <person name="Jurgens J.A."/>
            <person name="Kallen N."/>
            <person name="Kersten P."/>
            <person name="Kohler A."/>
            <person name="Kuees U."/>
            <person name="Kumar T.K.A."/>
            <person name="Kuo A."/>
            <person name="LaButti K."/>
            <person name="Larrondo L.F."/>
            <person name="Lindquist E."/>
            <person name="Ling A."/>
            <person name="Lombard V."/>
            <person name="Lucas S."/>
            <person name="Lundell T."/>
            <person name="Martin R."/>
            <person name="McLaughlin D.J."/>
            <person name="Morgenstern I."/>
            <person name="Morin E."/>
            <person name="Murat C."/>
            <person name="Nagy L.G."/>
            <person name="Nolan M."/>
            <person name="Ohm R.A."/>
            <person name="Patyshakuliyeva A."/>
            <person name="Rokas A."/>
            <person name="Ruiz-Duenas F.J."/>
            <person name="Sabat G."/>
            <person name="Salamov A."/>
            <person name="Samejima M."/>
            <person name="Schmutz J."/>
            <person name="Slot J.C."/>
            <person name="St John F."/>
            <person name="Stenlid J."/>
            <person name="Sun H."/>
            <person name="Sun S."/>
            <person name="Syed K."/>
            <person name="Tsang A."/>
            <person name="Wiebenga A."/>
            <person name="Young D."/>
            <person name="Pisabarro A."/>
            <person name="Eastwood D.C."/>
            <person name="Martin F."/>
            <person name="Cullen D."/>
            <person name="Grigoriev I.V."/>
            <person name="Hibbett D.S."/>
        </authorList>
    </citation>
    <scope>NUCLEOTIDE SEQUENCE</scope>
    <source>
        <strain evidence="4">FP-58527</strain>
    </source>
</reference>
<evidence type="ECO:0000313" key="3">
    <source>
        <dbReference type="EMBL" id="EPS98009.1"/>
    </source>
</evidence>
<dbReference type="InParanoid" id="S8FHY1"/>
<evidence type="ECO:0000256" key="1">
    <source>
        <dbReference type="SAM" id="MobiDB-lite"/>
    </source>
</evidence>